<name>A0AAV5J0Z9_9ROSI</name>
<accession>A0AAV5J0Z9</accession>
<organism evidence="1 2">
    <name type="scientific">Rubroshorea leprosula</name>
    <dbReference type="NCBI Taxonomy" id="152421"/>
    <lineage>
        <taxon>Eukaryota</taxon>
        <taxon>Viridiplantae</taxon>
        <taxon>Streptophyta</taxon>
        <taxon>Embryophyta</taxon>
        <taxon>Tracheophyta</taxon>
        <taxon>Spermatophyta</taxon>
        <taxon>Magnoliopsida</taxon>
        <taxon>eudicotyledons</taxon>
        <taxon>Gunneridae</taxon>
        <taxon>Pentapetalae</taxon>
        <taxon>rosids</taxon>
        <taxon>malvids</taxon>
        <taxon>Malvales</taxon>
        <taxon>Dipterocarpaceae</taxon>
        <taxon>Rubroshorea</taxon>
    </lineage>
</organism>
<evidence type="ECO:0000313" key="1">
    <source>
        <dbReference type="EMBL" id="GKV04074.1"/>
    </source>
</evidence>
<sequence>MMFSNVILNRRGDLRISCSRRADLPMFLVQGLNCHNIAVLGRIGIYRREIEKGMQQGISFRGG</sequence>
<dbReference type="EMBL" id="BPVZ01000021">
    <property type="protein sequence ID" value="GKV04074.1"/>
    <property type="molecule type" value="Genomic_DNA"/>
</dbReference>
<reference evidence="1 2" key="1">
    <citation type="journal article" date="2021" name="Commun. Biol.">
        <title>The genome of Shorea leprosula (Dipterocarpaceae) highlights the ecological relevance of drought in aseasonal tropical rainforests.</title>
        <authorList>
            <person name="Ng K.K.S."/>
            <person name="Kobayashi M.J."/>
            <person name="Fawcett J.A."/>
            <person name="Hatakeyama M."/>
            <person name="Paape T."/>
            <person name="Ng C.H."/>
            <person name="Ang C.C."/>
            <person name="Tnah L.H."/>
            <person name="Lee C.T."/>
            <person name="Nishiyama T."/>
            <person name="Sese J."/>
            <person name="O'Brien M.J."/>
            <person name="Copetti D."/>
            <person name="Mohd Noor M.I."/>
            <person name="Ong R.C."/>
            <person name="Putra M."/>
            <person name="Sireger I.Z."/>
            <person name="Indrioko S."/>
            <person name="Kosugi Y."/>
            <person name="Izuno A."/>
            <person name="Isagi Y."/>
            <person name="Lee S.L."/>
            <person name="Shimizu K.K."/>
        </authorList>
    </citation>
    <scope>NUCLEOTIDE SEQUENCE [LARGE SCALE GENOMIC DNA]</scope>
    <source>
        <strain evidence="1">214</strain>
    </source>
</reference>
<dbReference type="AlphaFoldDB" id="A0AAV5J0Z9"/>
<comment type="caution">
    <text evidence="1">The sequence shown here is derived from an EMBL/GenBank/DDBJ whole genome shotgun (WGS) entry which is preliminary data.</text>
</comment>
<gene>
    <name evidence="1" type="ORF">SLEP1_g16285</name>
</gene>
<dbReference type="Proteomes" id="UP001054252">
    <property type="component" value="Unassembled WGS sequence"/>
</dbReference>
<keyword evidence="2" id="KW-1185">Reference proteome</keyword>
<protein>
    <submittedName>
        <fullName evidence="1">Uncharacterized protein</fullName>
    </submittedName>
</protein>
<evidence type="ECO:0000313" key="2">
    <source>
        <dbReference type="Proteomes" id="UP001054252"/>
    </source>
</evidence>
<proteinExistence type="predicted"/>